<reference evidence="1 2" key="1">
    <citation type="journal article" date="2018" name="Sci. Rep.">
        <title>Genomic signatures of local adaptation to the degree of environmental predictability in rotifers.</title>
        <authorList>
            <person name="Franch-Gras L."/>
            <person name="Hahn C."/>
            <person name="Garcia-Roger E.M."/>
            <person name="Carmona M.J."/>
            <person name="Serra M."/>
            <person name="Gomez A."/>
        </authorList>
    </citation>
    <scope>NUCLEOTIDE SEQUENCE [LARGE SCALE GENOMIC DNA]</scope>
    <source>
        <strain evidence="1">HYR1</strain>
    </source>
</reference>
<dbReference type="AlphaFoldDB" id="A0A3M7SFJ7"/>
<name>A0A3M7SFJ7_BRAPC</name>
<dbReference type="OrthoDB" id="409956at2759"/>
<gene>
    <name evidence="1" type="ORF">BpHYR1_028955</name>
</gene>
<protein>
    <submittedName>
        <fullName evidence="1">Uncharacterized protein</fullName>
    </submittedName>
</protein>
<evidence type="ECO:0000313" key="1">
    <source>
        <dbReference type="EMBL" id="RNA34614.1"/>
    </source>
</evidence>
<sequence>MGYTLINNNELHEFMMRTKSFFETEEKILKNLSEERSRINEMRAKLADYAFENSLMNGVWCNDYHLSALSSVLNFKIYIYYQMNDINDLTSVEQLFSKFNDNPLNLCSCLKYIPINGELTDNFICGFYNNQIGKFHYTAIVPNSIKSLEPLLDQHYKFINKNFKCIK</sequence>
<proteinExistence type="predicted"/>
<dbReference type="EMBL" id="REGN01001444">
    <property type="protein sequence ID" value="RNA34614.1"/>
    <property type="molecule type" value="Genomic_DNA"/>
</dbReference>
<comment type="caution">
    <text evidence="1">The sequence shown here is derived from an EMBL/GenBank/DDBJ whole genome shotgun (WGS) entry which is preliminary data.</text>
</comment>
<accession>A0A3M7SFJ7</accession>
<keyword evidence="2" id="KW-1185">Reference proteome</keyword>
<evidence type="ECO:0000313" key="2">
    <source>
        <dbReference type="Proteomes" id="UP000276133"/>
    </source>
</evidence>
<dbReference type="Proteomes" id="UP000276133">
    <property type="component" value="Unassembled WGS sequence"/>
</dbReference>
<organism evidence="1 2">
    <name type="scientific">Brachionus plicatilis</name>
    <name type="common">Marine rotifer</name>
    <name type="synonym">Brachionus muelleri</name>
    <dbReference type="NCBI Taxonomy" id="10195"/>
    <lineage>
        <taxon>Eukaryota</taxon>
        <taxon>Metazoa</taxon>
        <taxon>Spiralia</taxon>
        <taxon>Gnathifera</taxon>
        <taxon>Rotifera</taxon>
        <taxon>Eurotatoria</taxon>
        <taxon>Monogononta</taxon>
        <taxon>Pseudotrocha</taxon>
        <taxon>Ploima</taxon>
        <taxon>Brachionidae</taxon>
        <taxon>Brachionus</taxon>
    </lineage>
</organism>